<sequence>MDTKLGLTHLTKDMQDLLFIIRDSVRFKNGPTNENLVTDWFVHFRWDLRCKLWRRILKIGCLDGVNLLMG</sequence>
<accession>A0AAW2DHS3</accession>
<dbReference type="Proteomes" id="UP001459277">
    <property type="component" value="Unassembled WGS sequence"/>
</dbReference>
<comment type="caution">
    <text evidence="1">The sequence shown here is derived from an EMBL/GenBank/DDBJ whole genome shotgun (WGS) entry which is preliminary data.</text>
</comment>
<feature type="non-terminal residue" evidence="1">
    <location>
        <position position="70"/>
    </location>
</feature>
<dbReference type="EMBL" id="JAZDWU010000002">
    <property type="protein sequence ID" value="KAL0010017.1"/>
    <property type="molecule type" value="Genomic_DNA"/>
</dbReference>
<reference evidence="1 2" key="1">
    <citation type="submission" date="2024-01" db="EMBL/GenBank/DDBJ databases">
        <title>A telomere-to-telomere, gap-free genome of sweet tea (Lithocarpus litseifolius).</title>
        <authorList>
            <person name="Zhou J."/>
        </authorList>
    </citation>
    <scope>NUCLEOTIDE SEQUENCE [LARGE SCALE GENOMIC DNA]</scope>
    <source>
        <strain evidence="1">Zhou-2022a</strain>
        <tissue evidence="1">Leaf</tissue>
    </source>
</reference>
<name>A0AAW2DHS3_9ROSI</name>
<organism evidence="1 2">
    <name type="scientific">Lithocarpus litseifolius</name>
    <dbReference type="NCBI Taxonomy" id="425828"/>
    <lineage>
        <taxon>Eukaryota</taxon>
        <taxon>Viridiplantae</taxon>
        <taxon>Streptophyta</taxon>
        <taxon>Embryophyta</taxon>
        <taxon>Tracheophyta</taxon>
        <taxon>Spermatophyta</taxon>
        <taxon>Magnoliopsida</taxon>
        <taxon>eudicotyledons</taxon>
        <taxon>Gunneridae</taxon>
        <taxon>Pentapetalae</taxon>
        <taxon>rosids</taxon>
        <taxon>fabids</taxon>
        <taxon>Fagales</taxon>
        <taxon>Fagaceae</taxon>
        <taxon>Lithocarpus</taxon>
    </lineage>
</organism>
<evidence type="ECO:0000313" key="2">
    <source>
        <dbReference type="Proteomes" id="UP001459277"/>
    </source>
</evidence>
<proteinExistence type="predicted"/>
<protein>
    <submittedName>
        <fullName evidence="1">Uncharacterized protein</fullName>
    </submittedName>
</protein>
<dbReference type="AlphaFoldDB" id="A0AAW2DHS3"/>
<keyword evidence="2" id="KW-1185">Reference proteome</keyword>
<gene>
    <name evidence="1" type="ORF">SO802_005125</name>
</gene>
<evidence type="ECO:0000313" key="1">
    <source>
        <dbReference type="EMBL" id="KAL0010017.1"/>
    </source>
</evidence>